<dbReference type="CDD" id="cd06225">
    <property type="entry name" value="HAMP"/>
    <property type="match status" value="1"/>
</dbReference>
<dbReference type="GO" id="GO:0016020">
    <property type="term" value="C:membrane"/>
    <property type="evidence" value="ECO:0007669"/>
    <property type="project" value="UniProtKB-SubCell"/>
</dbReference>
<sequence>MSLARNIPISQKFYIAFGTVCVLCVALGAYTFFTSRSIAAISSDVSLNSFPSVVKLGDIRAAMNSLRRQDFDVLVCQTPACLEKHMQGRQEAIQEYESDLRKYEAMISYPGERELYQKFVADFQRYLELSNRGANLVSAGKIGDAMDALTSDEAVNLFGNTLKDLGADLDLNVREGTSGANATMRSSTRAEWVSVVATALLVGLCVLVGATLTRVIAPRIGRATAALERLAVKDLTAHVNVTGSDEIGRLDEAFNTSVAALRAMVESLGRTAETLSSSTNQMSARAVQAAGNANTQSSKTNQIAAAAQEMTVTIGEISHNAEHAAQASRVSAETADQGGAVMQSAAETMERISAATSSVSEKMTSLAARSEEIGKVVNVIQEISEQTNLLALNAAIEAARAGEHGRGFAVVAGEVRRLAERTKSATEEIAATIRSIQEETRETLTVMDESRTAVETGLNETNRARKSLEAIIESSKQVEHQIELIATAATEQTAASGEISESAGQISQLAMENTQGAEETVEALKHLASLAGDLDSMIREFKLEGDHQQGGKFSARPQPAGMSVRSAHS</sequence>
<feature type="transmembrane region" description="Helical" evidence="6">
    <location>
        <begin position="12"/>
        <end position="33"/>
    </location>
</feature>
<dbReference type="GO" id="GO:0004888">
    <property type="term" value="F:transmembrane signaling receptor activity"/>
    <property type="evidence" value="ECO:0007669"/>
    <property type="project" value="InterPro"/>
</dbReference>
<name>A0A9J7BUC6_9BACT</name>
<dbReference type="PANTHER" id="PTHR32089:SF112">
    <property type="entry name" value="LYSOZYME-LIKE PROTEIN-RELATED"/>
    <property type="match status" value="1"/>
</dbReference>
<evidence type="ECO:0000256" key="4">
    <source>
        <dbReference type="PROSITE-ProRule" id="PRU00284"/>
    </source>
</evidence>
<dbReference type="PROSITE" id="PS50111">
    <property type="entry name" value="CHEMOTAXIS_TRANSDUC_2"/>
    <property type="match status" value="1"/>
</dbReference>
<dbReference type="PRINTS" id="PR00260">
    <property type="entry name" value="CHEMTRNSDUCR"/>
</dbReference>
<dbReference type="Proteomes" id="UP001059380">
    <property type="component" value="Chromosome"/>
</dbReference>
<dbReference type="EMBL" id="CP093313">
    <property type="protein sequence ID" value="UWZ86240.1"/>
    <property type="molecule type" value="Genomic_DNA"/>
</dbReference>
<keyword evidence="2 4" id="KW-0807">Transducer</keyword>
<proteinExistence type="inferred from homology"/>
<dbReference type="GO" id="GO:0006935">
    <property type="term" value="P:chemotaxis"/>
    <property type="evidence" value="ECO:0007669"/>
    <property type="project" value="InterPro"/>
</dbReference>
<keyword evidence="6" id="KW-1133">Transmembrane helix</keyword>
<feature type="domain" description="Methyl-accepting transducer" evidence="7">
    <location>
        <begin position="271"/>
        <end position="507"/>
    </location>
</feature>
<dbReference type="SMART" id="SM00304">
    <property type="entry name" value="HAMP"/>
    <property type="match status" value="1"/>
</dbReference>
<comment type="similarity">
    <text evidence="3">Belongs to the methyl-accepting chemotaxis (MCP) protein family.</text>
</comment>
<dbReference type="AlphaFoldDB" id="A0A9J7BUC6"/>
<dbReference type="InterPro" id="IPR003660">
    <property type="entry name" value="HAMP_dom"/>
</dbReference>
<dbReference type="PROSITE" id="PS50885">
    <property type="entry name" value="HAMP"/>
    <property type="match status" value="1"/>
</dbReference>
<dbReference type="Pfam" id="PF12729">
    <property type="entry name" value="4HB_MCP_1"/>
    <property type="match status" value="1"/>
</dbReference>
<organism evidence="9 10">
    <name type="scientific">Occallatibacter riparius</name>
    <dbReference type="NCBI Taxonomy" id="1002689"/>
    <lineage>
        <taxon>Bacteria</taxon>
        <taxon>Pseudomonadati</taxon>
        <taxon>Acidobacteriota</taxon>
        <taxon>Terriglobia</taxon>
        <taxon>Terriglobales</taxon>
        <taxon>Acidobacteriaceae</taxon>
        <taxon>Occallatibacter</taxon>
    </lineage>
</organism>
<evidence type="ECO:0000256" key="6">
    <source>
        <dbReference type="SAM" id="Phobius"/>
    </source>
</evidence>
<dbReference type="CDD" id="cd11386">
    <property type="entry name" value="MCP_signal"/>
    <property type="match status" value="1"/>
</dbReference>
<dbReference type="GO" id="GO:0007165">
    <property type="term" value="P:signal transduction"/>
    <property type="evidence" value="ECO:0007669"/>
    <property type="project" value="UniProtKB-KW"/>
</dbReference>
<dbReference type="PANTHER" id="PTHR32089">
    <property type="entry name" value="METHYL-ACCEPTING CHEMOTAXIS PROTEIN MCPB"/>
    <property type="match status" value="1"/>
</dbReference>
<keyword evidence="6" id="KW-0472">Membrane</keyword>
<evidence type="ECO:0000256" key="1">
    <source>
        <dbReference type="ARBA" id="ARBA00004370"/>
    </source>
</evidence>
<feature type="domain" description="HAMP" evidence="8">
    <location>
        <begin position="214"/>
        <end position="266"/>
    </location>
</feature>
<comment type="subcellular location">
    <subcellularLocation>
        <location evidence="1">Membrane</location>
    </subcellularLocation>
</comment>
<evidence type="ECO:0000256" key="3">
    <source>
        <dbReference type="ARBA" id="ARBA00029447"/>
    </source>
</evidence>
<dbReference type="FunFam" id="1.10.287.950:FF:000001">
    <property type="entry name" value="Methyl-accepting chemotaxis sensory transducer"/>
    <property type="match status" value="1"/>
</dbReference>
<accession>A0A9J7BUC6</accession>
<dbReference type="SMART" id="SM00283">
    <property type="entry name" value="MA"/>
    <property type="match status" value="1"/>
</dbReference>
<keyword evidence="10" id="KW-1185">Reference proteome</keyword>
<evidence type="ECO:0000259" key="7">
    <source>
        <dbReference type="PROSITE" id="PS50111"/>
    </source>
</evidence>
<reference evidence="9" key="1">
    <citation type="submission" date="2021-04" db="EMBL/GenBank/DDBJ databases">
        <title>Phylogenetic analysis of Acidobacteriaceae.</title>
        <authorList>
            <person name="Qiu L."/>
            <person name="Zhang Q."/>
        </authorList>
    </citation>
    <scope>NUCLEOTIDE SEQUENCE</scope>
    <source>
        <strain evidence="9">DSM 25168</strain>
    </source>
</reference>
<protein>
    <submittedName>
        <fullName evidence="9">Methyl-accepting chemotaxis protein</fullName>
    </submittedName>
</protein>
<evidence type="ECO:0000256" key="2">
    <source>
        <dbReference type="ARBA" id="ARBA00023224"/>
    </source>
</evidence>
<dbReference type="RefSeq" id="WP_260795884.1">
    <property type="nucleotide sequence ID" value="NZ_CP093313.1"/>
</dbReference>
<dbReference type="Pfam" id="PF00015">
    <property type="entry name" value="MCPsignal"/>
    <property type="match status" value="1"/>
</dbReference>
<dbReference type="SUPFAM" id="SSF58104">
    <property type="entry name" value="Methyl-accepting chemotaxis protein (MCP) signaling domain"/>
    <property type="match status" value="1"/>
</dbReference>
<dbReference type="InterPro" id="IPR004090">
    <property type="entry name" value="Chemotax_Me-accpt_rcpt"/>
</dbReference>
<keyword evidence="6" id="KW-0812">Transmembrane</keyword>
<evidence type="ECO:0000313" key="10">
    <source>
        <dbReference type="Proteomes" id="UP001059380"/>
    </source>
</evidence>
<dbReference type="InterPro" id="IPR004089">
    <property type="entry name" value="MCPsignal_dom"/>
</dbReference>
<dbReference type="Gene3D" id="1.10.287.950">
    <property type="entry name" value="Methyl-accepting chemotaxis protein"/>
    <property type="match status" value="1"/>
</dbReference>
<evidence type="ECO:0000313" key="9">
    <source>
        <dbReference type="EMBL" id="UWZ86240.1"/>
    </source>
</evidence>
<dbReference type="Pfam" id="PF00672">
    <property type="entry name" value="HAMP"/>
    <property type="match status" value="1"/>
</dbReference>
<dbReference type="KEGG" id="orp:MOP44_09900"/>
<feature type="region of interest" description="Disordered" evidence="5">
    <location>
        <begin position="545"/>
        <end position="569"/>
    </location>
</feature>
<gene>
    <name evidence="9" type="ORF">MOP44_09900</name>
</gene>
<dbReference type="InterPro" id="IPR024478">
    <property type="entry name" value="HlyB_4HB_MCP"/>
</dbReference>
<evidence type="ECO:0000256" key="5">
    <source>
        <dbReference type="SAM" id="MobiDB-lite"/>
    </source>
</evidence>
<evidence type="ECO:0000259" key="8">
    <source>
        <dbReference type="PROSITE" id="PS50885"/>
    </source>
</evidence>